<feature type="chain" id="PRO_5016249088" evidence="1">
    <location>
        <begin position="22"/>
        <end position="388"/>
    </location>
</feature>
<dbReference type="EMBL" id="QHKM01000006">
    <property type="protein sequence ID" value="RAK64658.1"/>
    <property type="molecule type" value="Genomic_DNA"/>
</dbReference>
<name>A0A328BHX1_9BACT</name>
<dbReference type="RefSeq" id="WP_111479632.1">
    <property type="nucleotide sequence ID" value="NZ_QHKM01000006.1"/>
</dbReference>
<keyword evidence="1" id="KW-0732">Signal</keyword>
<evidence type="ECO:0000313" key="3">
    <source>
        <dbReference type="Proteomes" id="UP000248553"/>
    </source>
</evidence>
<dbReference type="Proteomes" id="UP000248553">
    <property type="component" value="Unassembled WGS sequence"/>
</dbReference>
<protein>
    <submittedName>
        <fullName evidence="2">Uncharacterized protein</fullName>
    </submittedName>
</protein>
<gene>
    <name evidence="2" type="ORF">DLM85_18415</name>
</gene>
<accession>A0A328BHX1</accession>
<dbReference type="OrthoDB" id="1001730at2"/>
<feature type="signal peptide" evidence="1">
    <location>
        <begin position="1"/>
        <end position="21"/>
    </location>
</feature>
<sequence>MIHKYLLAALLLTAAAPAALAQTTGSVGIGTATPNAKAALDVTATDKGVLVPRLTQAQRTAIAAPVPVGLLVYQTDGTPGFWYYEATAGWTSLSAGSSTGDNLGNHSATQTLNLNEQRLLGTVGTSLGDSTAQVELNASVGTQSTALITRSSFGARYSRVILSGYGKLPEGTSTANDYGIWATAYRGGGWAGFFSAGSTTTPLRWVGICQNPGYNGTGSAIRIVDGTQGAGKVLMSDGSGYGTWQPVPAPTTAGGNFNLGSYSLVGNGGSAGIAISNTGNVGIGAAGPTSTLQVAGSVAARIRTLSSGSVADNDYTVLVGGSIALPAPSAANTGRIHNLLTTGGGYVVTGVFRDASGAFGTYGLNNSAGARGIVVQSDGTNWWIISRQ</sequence>
<dbReference type="AlphaFoldDB" id="A0A328BHX1"/>
<organism evidence="2 3">
    <name type="scientific">Hymenobacter edaphi</name>
    <dbReference type="NCBI Taxonomy" id="2211146"/>
    <lineage>
        <taxon>Bacteria</taxon>
        <taxon>Pseudomonadati</taxon>
        <taxon>Bacteroidota</taxon>
        <taxon>Cytophagia</taxon>
        <taxon>Cytophagales</taxon>
        <taxon>Hymenobacteraceae</taxon>
        <taxon>Hymenobacter</taxon>
    </lineage>
</organism>
<keyword evidence="3" id="KW-1185">Reference proteome</keyword>
<evidence type="ECO:0000256" key="1">
    <source>
        <dbReference type="SAM" id="SignalP"/>
    </source>
</evidence>
<reference evidence="3" key="1">
    <citation type="submission" date="2018-05" db="EMBL/GenBank/DDBJ databases">
        <authorList>
            <person name="Nie L."/>
        </authorList>
    </citation>
    <scope>NUCLEOTIDE SEQUENCE [LARGE SCALE GENOMIC DNA]</scope>
    <source>
        <strain evidence="3">NL</strain>
    </source>
</reference>
<proteinExistence type="predicted"/>
<comment type="caution">
    <text evidence="2">The sequence shown here is derived from an EMBL/GenBank/DDBJ whole genome shotgun (WGS) entry which is preliminary data.</text>
</comment>
<evidence type="ECO:0000313" key="2">
    <source>
        <dbReference type="EMBL" id="RAK64658.1"/>
    </source>
</evidence>